<dbReference type="PANTHER" id="PTHR42085">
    <property type="entry name" value="F-BOX DOMAIN-CONTAINING PROTEIN"/>
    <property type="match status" value="1"/>
</dbReference>
<reference evidence="1 2" key="1">
    <citation type="journal article" date="2023" name="G3 (Bethesda)">
        <title>A chromosome-level genome assembly of Zasmidium syzygii isolated from banana leaves.</title>
        <authorList>
            <person name="van Westerhoven A.C."/>
            <person name="Mehrabi R."/>
            <person name="Talebi R."/>
            <person name="Steentjes M.B.F."/>
            <person name="Corcolon B."/>
            <person name="Chong P.A."/>
            <person name="Kema G.H.J."/>
            <person name="Seidl M.F."/>
        </authorList>
    </citation>
    <scope>NUCLEOTIDE SEQUENCE [LARGE SCALE GENOMIC DNA]</scope>
    <source>
        <strain evidence="1 2">P124</strain>
    </source>
</reference>
<accession>A0ABR0EUT4</accession>
<organism evidence="1 2">
    <name type="scientific">Zasmidium cellare</name>
    <name type="common">Wine cellar mold</name>
    <name type="synonym">Racodium cellare</name>
    <dbReference type="NCBI Taxonomy" id="395010"/>
    <lineage>
        <taxon>Eukaryota</taxon>
        <taxon>Fungi</taxon>
        <taxon>Dikarya</taxon>
        <taxon>Ascomycota</taxon>
        <taxon>Pezizomycotina</taxon>
        <taxon>Dothideomycetes</taxon>
        <taxon>Dothideomycetidae</taxon>
        <taxon>Mycosphaerellales</taxon>
        <taxon>Mycosphaerellaceae</taxon>
        <taxon>Zasmidium</taxon>
    </lineage>
</organism>
<evidence type="ECO:0000313" key="1">
    <source>
        <dbReference type="EMBL" id="KAK4504838.1"/>
    </source>
</evidence>
<protein>
    <submittedName>
        <fullName evidence="1">Uncharacterized protein</fullName>
    </submittedName>
</protein>
<dbReference type="InterPro" id="IPR038883">
    <property type="entry name" value="AN11006-like"/>
</dbReference>
<dbReference type="EMBL" id="JAXOVC010000002">
    <property type="protein sequence ID" value="KAK4504838.1"/>
    <property type="molecule type" value="Genomic_DNA"/>
</dbReference>
<comment type="caution">
    <text evidence="1">The sequence shown here is derived from an EMBL/GenBank/DDBJ whole genome shotgun (WGS) entry which is preliminary data.</text>
</comment>
<dbReference type="Proteomes" id="UP001305779">
    <property type="component" value="Unassembled WGS sequence"/>
</dbReference>
<proteinExistence type="predicted"/>
<evidence type="ECO:0000313" key="2">
    <source>
        <dbReference type="Proteomes" id="UP001305779"/>
    </source>
</evidence>
<name>A0ABR0EUT4_ZASCE</name>
<keyword evidence="2" id="KW-1185">Reference proteome</keyword>
<sequence length="121" mass="13940">MDASPLVKLPAELRNDIYELVLYEPNGFVLQHSSNKYESMTKLRSVHKRGQEKNDPNFLAVTKMRKETSELFYSINTFLHPTSRRRAWLAEGGKWLTSIGPVNTAAISRYEYDIGAWHVPN</sequence>
<gene>
    <name evidence="1" type="ORF">PRZ48_002801</name>
</gene>
<dbReference type="PANTHER" id="PTHR42085:SF2">
    <property type="entry name" value="F-BOX DOMAIN-CONTAINING PROTEIN"/>
    <property type="match status" value="1"/>
</dbReference>